<feature type="domain" description="Choline/carnitine acyltransferase" evidence="2">
    <location>
        <begin position="3"/>
        <end position="250"/>
    </location>
</feature>
<proteinExistence type="inferred from homology"/>
<dbReference type="PANTHER" id="PTHR22589">
    <property type="entry name" value="CARNITINE O-ACYLTRANSFERASE"/>
    <property type="match status" value="1"/>
</dbReference>
<evidence type="ECO:0000313" key="3">
    <source>
        <dbReference type="EMBL" id="RKP18805.1"/>
    </source>
</evidence>
<dbReference type="Pfam" id="PF00755">
    <property type="entry name" value="Carn_acyltransf"/>
    <property type="match status" value="1"/>
</dbReference>
<gene>
    <name evidence="3" type="ORF">ROZALSC1DRAFT_29553</name>
</gene>
<dbReference type="AlphaFoldDB" id="A0A4P9YHI8"/>
<accession>A0A4P9YHI8</accession>
<evidence type="ECO:0000256" key="1">
    <source>
        <dbReference type="ARBA" id="ARBA00005232"/>
    </source>
</evidence>
<feature type="non-terminal residue" evidence="3">
    <location>
        <position position="1"/>
    </location>
</feature>
<protein>
    <submittedName>
        <fullName evidence="3">Carnitine O-acetyltransferase</fullName>
    </submittedName>
</protein>
<dbReference type="GO" id="GO:0009437">
    <property type="term" value="P:carnitine metabolic process"/>
    <property type="evidence" value="ECO:0007669"/>
    <property type="project" value="TreeGrafter"/>
</dbReference>
<comment type="similarity">
    <text evidence="1">Belongs to the carnitine/choline acetyltransferase family.</text>
</comment>
<dbReference type="Proteomes" id="UP000281549">
    <property type="component" value="Unassembled WGS sequence"/>
</dbReference>
<keyword evidence="3" id="KW-0808">Transferase</keyword>
<sequence length="271" mass="31128">KSLFNNKINHSKPNGTKLVQPTELRFELNDSIKRSIQKAQLQFRELVDKHETSVLYFSQYGKDFIKSCKLSPDAYVQMAIQLAYYKMHGVSRPTYESSQTRKYAYGRTETTRSVSVDSIEWVKSMQNPSIESSKKSELLKKAISSHSKYMADAVEGKGVDRHLLGLKLLASELKIETPKLFKNPAYSMSCHWNVSTSQITSEYYDNWGWGEVCPDGYGIPYMIKEKSIHFCVASQHLHSNRLTHFLQESLEEMKSILIQSNQVDVNLKPKL</sequence>
<dbReference type="Gene3D" id="3.30.559.10">
    <property type="entry name" value="Chloramphenicol acetyltransferase-like domain"/>
    <property type="match status" value="1"/>
</dbReference>
<reference evidence="4" key="1">
    <citation type="journal article" date="2018" name="Nat. Microbiol.">
        <title>Leveraging single-cell genomics to expand the fungal tree of life.</title>
        <authorList>
            <person name="Ahrendt S.R."/>
            <person name="Quandt C.A."/>
            <person name="Ciobanu D."/>
            <person name="Clum A."/>
            <person name="Salamov A."/>
            <person name="Andreopoulos B."/>
            <person name="Cheng J.F."/>
            <person name="Woyke T."/>
            <person name="Pelin A."/>
            <person name="Henrissat B."/>
            <person name="Reynolds N.K."/>
            <person name="Benny G.L."/>
            <person name="Smith M.E."/>
            <person name="James T.Y."/>
            <person name="Grigoriev I.V."/>
        </authorList>
    </citation>
    <scope>NUCLEOTIDE SEQUENCE [LARGE SCALE GENOMIC DNA]</scope>
    <source>
        <strain evidence="4">CSF55</strain>
    </source>
</reference>
<dbReference type="GO" id="GO:0004092">
    <property type="term" value="F:carnitine O-acetyltransferase activity"/>
    <property type="evidence" value="ECO:0007669"/>
    <property type="project" value="TreeGrafter"/>
</dbReference>
<organism evidence="3 4">
    <name type="scientific">Rozella allomycis (strain CSF55)</name>
    <dbReference type="NCBI Taxonomy" id="988480"/>
    <lineage>
        <taxon>Eukaryota</taxon>
        <taxon>Fungi</taxon>
        <taxon>Fungi incertae sedis</taxon>
        <taxon>Cryptomycota</taxon>
        <taxon>Cryptomycota incertae sedis</taxon>
        <taxon>Rozella</taxon>
    </lineage>
</organism>
<name>A0A4P9YHI8_ROZAC</name>
<evidence type="ECO:0000313" key="4">
    <source>
        <dbReference type="Proteomes" id="UP000281549"/>
    </source>
</evidence>
<dbReference type="SUPFAM" id="SSF52777">
    <property type="entry name" value="CoA-dependent acyltransferases"/>
    <property type="match status" value="1"/>
</dbReference>
<dbReference type="EMBL" id="ML005365">
    <property type="protein sequence ID" value="RKP18805.1"/>
    <property type="molecule type" value="Genomic_DNA"/>
</dbReference>
<dbReference type="PANTHER" id="PTHR22589:SF103">
    <property type="entry name" value="CARNITINE O-ACETYL-TRANSFERASE, ISOFORM A-RELATED"/>
    <property type="match status" value="1"/>
</dbReference>
<dbReference type="InterPro" id="IPR023213">
    <property type="entry name" value="CAT-like_dom_sf"/>
</dbReference>
<dbReference type="InterPro" id="IPR039551">
    <property type="entry name" value="Cho/carn_acyl_trans"/>
</dbReference>
<evidence type="ECO:0000259" key="2">
    <source>
        <dbReference type="Pfam" id="PF00755"/>
    </source>
</evidence>
<dbReference type="GO" id="GO:0005739">
    <property type="term" value="C:mitochondrion"/>
    <property type="evidence" value="ECO:0007669"/>
    <property type="project" value="TreeGrafter"/>
</dbReference>
<dbReference type="GO" id="GO:0005777">
    <property type="term" value="C:peroxisome"/>
    <property type="evidence" value="ECO:0007669"/>
    <property type="project" value="TreeGrafter"/>
</dbReference>
<dbReference type="InterPro" id="IPR000542">
    <property type="entry name" value="Carn_acyl_trans"/>
</dbReference>